<organism evidence="2 3">
    <name type="scientific">Rickenella mellea</name>
    <dbReference type="NCBI Taxonomy" id="50990"/>
    <lineage>
        <taxon>Eukaryota</taxon>
        <taxon>Fungi</taxon>
        <taxon>Dikarya</taxon>
        <taxon>Basidiomycota</taxon>
        <taxon>Agaricomycotina</taxon>
        <taxon>Agaricomycetes</taxon>
        <taxon>Hymenochaetales</taxon>
        <taxon>Rickenellaceae</taxon>
        <taxon>Rickenella</taxon>
    </lineage>
</organism>
<proteinExistence type="predicted"/>
<dbReference type="VEuPathDB" id="FungiDB:BD410DRAFT_839298"/>
<feature type="compositionally biased region" description="Basic and acidic residues" evidence="1">
    <location>
        <begin position="1"/>
        <end position="16"/>
    </location>
</feature>
<evidence type="ECO:0000313" key="3">
    <source>
        <dbReference type="Proteomes" id="UP000294933"/>
    </source>
</evidence>
<reference evidence="2 3" key="1">
    <citation type="submission" date="2018-06" db="EMBL/GenBank/DDBJ databases">
        <title>A transcriptomic atlas of mushroom development highlights an independent origin of complex multicellularity.</title>
        <authorList>
            <consortium name="DOE Joint Genome Institute"/>
            <person name="Krizsan K."/>
            <person name="Almasi E."/>
            <person name="Merenyi Z."/>
            <person name="Sahu N."/>
            <person name="Viragh M."/>
            <person name="Koszo T."/>
            <person name="Mondo S."/>
            <person name="Kiss B."/>
            <person name="Balint B."/>
            <person name="Kues U."/>
            <person name="Barry K."/>
            <person name="Hegedus J.C."/>
            <person name="Henrissat B."/>
            <person name="Johnson J."/>
            <person name="Lipzen A."/>
            <person name="Ohm R."/>
            <person name="Nagy I."/>
            <person name="Pangilinan J."/>
            <person name="Yan J."/>
            <person name="Xiong Y."/>
            <person name="Grigoriev I.V."/>
            <person name="Hibbett D.S."/>
            <person name="Nagy L.G."/>
        </authorList>
    </citation>
    <scope>NUCLEOTIDE SEQUENCE [LARGE SCALE GENOMIC DNA]</scope>
    <source>
        <strain evidence="2 3">SZMC22713</strain>
    </source>
</reference>
<dbReference type="AlphaFoldDB" id="A0A4Y7Q6Y8"/>
<evidence type="ECO:0000313" key="2">
    <source>
        <dbReference type="EMBL" id="TDL22988.1"/>
    </source>
</evidence>
<accession>A0A4Y7Q6Y8</accession>
<gene>
    <name evidence="2" type="ORF">BD410DRAFT_839298</name>
</gene>
<keyword evidence="3" id="KW-1185">Reference proteome</keyword>
<dbReference type="Proteomes" id="UP000294933">
    <property type="component" value="Unassembled WGS sequence"/>
</dbReference>
<feature type="compositionally biased region" description="Polar residues" evidence="1">
    <location>
        <begin position="80"/>
        <end position="91"/>
    </location>
</feature>
<feature type="region of interest" description="Disordered" evidence="1">
    <location>
        <begin position="1"/>
        <end position="20"/>
    </location>
</feature>
<evidence type="ECO:0000256" key="1">
    <source>
        <dbReference type="SAM" id="MobiDB-lite"/>
    </source>
</evidence>
<dbReference type="EMBL" id="ML170172">
    <property type="protein sequence ID" value="TDL22988.1"/>
    <property type="molecule type" value="Genomic_DNA"/>
</dbReference>
<feature type="region of interest" description="Disordered" evidence="1">
    <location>
        <begin position="70"/>
        <end position="95"/>
    </location>
</feature>
<sequence>MIPSKASKDERDTERRSLKRMPLSLTIKTVAAKRAVALEVKHSFPVLAGSRTSYVGEVYEDYSLLLPKTSEGQKHEKSTDLSTPPTSCSSSMHRRSFLPEGPLAIDSTTSSPSLTFNITLDQESGVVGFHDVTPPDSDDSLSPPHTGHYDATGGQLVDVYPVTEWQATPVTPQTLLFADEDKYEMVPFSRHRRHPPSPLQHACTSEAACGTLVNVPRCFGWELPSLQGLDDELVTSPWVAFEGMVWDSLESS</sequence>
<protein>
    <submittedName>
        <fullName evidence="2">Uncharacterized protein</fullName>
    </submittedName>
</protein>
<name>A0A4Y7Q6Y8_9AGAM</name>